<dbReference type="Proteomes" id="UP001320159">
    <property type="component" value="Unassembled WGS sequence"/>
</dbReference>
<gene>
    <name evidence="2" type="ORF">CUJ83_08800</name>
</gene>
<keyword evidence="1" id="KW-1133">Transmembrane helix</keyword>
<evidence type="ECO:0000256" key="1">
    <source>
        <dbReference type="SAM" id="Phobius"/>
    </source>
</evidence>
<comment type="caution">
    <text evidence="2">The sequence shown here is derived from an EMBL/GenBank/DDBJ whole genome shotgun (WGS) entry which is preliminary data.</text>
</comment>
<proteinExistence type="predicted"/>
<evidence type="ECO:0000313" key="3">
    <source>
        <dbReference type="Proteomes" id="UP001320159"/>
    </source>
</evidence>
<dbReference type="EMBL" id="PGCK01000006">
    <property type="protein sequence ID" value="MCD1295095.1"/>
    <property type="molecule type" value="Genomic_DNA"/>
</dbReference>
<keyword evidence="3" id="KW-1185">Reference proteome</keyword>
<dbReference type="AlphaFoldDB" id="A0AAP2W543"/>
<organism evidence="2 3">
    <name type="scientific">Methanooceanicella nereidis</name>
    <dbReference type="NCBI Taxonomy" id="2052831"/>
    <lineage>
        <taxon>Archaea</taxon>
        <taxon>Methanobacteriati</taxon>
        <taxon>Methanobacteriota</taxon>
        <taxon>Stenosarchaea group</taxon>
        <taxon>Methanomicrobia</taxon>
        <taxon>Methanocellales</taxon>
        <taxon>Methanocellaceae</taxon>
        <taxon>Methanooceanicella</taxon>
    </lineage>
</organism>
<sequence>MNKGSINIMYIIAMVMLLLALAIIGNSVFDNDMGSDFKDSGSTMIASLIISEDSYDKGTIYERYCFETSQYFGLRG</sequence>
<name>A0AAP2W543_9EURY</name>
<protein>
    <submittedName>
        <fullName evidence="2">Uncharacterized protein</fullName>
    </submittedName>
</protein>
<keyword evidence="1" id="KW-0812">Transmembrane</keyword>
<accession>A0AAP2W543</accession>
<feature type="transmembrane region" description="Helical" evidence="1">
    <location>
        <begin position="6"/>
        <end position="29"/>
    </location>
</feature>
<reference evidence="2 3" key="1">
    <citation type="submission" date="2017-11" db="EMBL/GenBank/DDBJ databases">
        <title>Isolation and Characterization of Family Methanocellaceae Species from Potential Methane Hydrate Area Offshore Southwestern Taiwan.</title>
        <authorList>
            <person name="Zhang W.-L."/>
            <person name="Chen W.-C."/>
            <person name="Lai M.-C."/>
            <person name="Chen S.-C."/>
        </authorList>
    </citation>
    <scope>NUCLEOTIDE SEQUENCE [LARGE SCALE GENOMIC DNA]</scope>
    <source>
        <strain evidence="2 3">CWC-04</strain>
    </source>
</reference>
<evidence type="ECO:0000313" key="2">
    <source>
        <dbReference type="EMBL" id="MCD1295095.1"/>
    </source>
</evidence>
<keyword evidence="1" id="KW-0472">Membrane</keyword>